<dbReference type="PANTHER" id="PTHR31286">
    <property type="entry name" value="GLYCINE-RICH CELL WALL STRUCTURAL PROTEIN 1.8-LIKE"/>
    <property type="match status" value="1"/>
</dbReference>
<dbReference type="Pfam" id="PF03372">
    <property type="entry name" value="Exo_endo_phos"/>
    <property type="match status" value="1"/>
</dbReference>
<dbReference type="InterPro" id="IPR025558">
    <property type="entry name" value="DUF4283"/>
</dbReference>
<keyword evidence="4" id="KW-1185">Reference proteome</keyword>
<dbReference type="Pfam" id="PF14111">
    <property type="entry name" value="DUF4283"/>
    <property type="match status" value="1"/>
</dbReference>
<dbReference type="InterPro" id="IPR036691">
    <property type="entry name" value="Endo/exonu/phosph_ase_sf"/>
</dbReference>
<dbReference type="InterPro" id="IPR001878">
    <property type="entry name" value="Znf_CCHC"/>
</dbReference>
<protein>
    <recommendedName>
        <fullName evidence="2">CCHC-type domain-containing protein</fullName>
    </recommendedName>
</protein>
<accession>A0ABD0VFG9</accession>
<dbReference type="PANTHER" id="PTHR31286:SF99">
    <property type="entry name" value="DUF4283 DOMAIN-CONTAINING PROTEIN"/>
    <property type="match status" value="1"/>
</dbReference>
<dbReference type="GO" id="GO:0008270">
    <property type="term" value="F:zinc ion binding"/>
    <property type="evidence" value="ECO:0007669"/>
    <property type="project" value="UniProtKB-KW"/>
</dbReference>
<evidence type="ECO:0000313" key="4">
    <source>
        <dbReference type="Proteomes" id="UP001552299"/>
    </source>
</evidence>
<dbReference type="PROSITE" id="PS50158">
    <property type="entry name" value="ZF_CCHC"/>
    <property type="match status" value="1"/>
</dbReference>
<dbReference type="Gene3D" id="3.60.10.10">
    <property type="entry name" value="Endonuclease/exonuclease/phosphatase"/>
    <property type="match status" value="1"/>
</dbReference>
<keyword evidence="1" id="KW-0479">Metal-binding</keyword>
<sequence>MSNDGIAVKLNLEMEQRNSQVLKNSLVIKVLGNKVAFPVCSTELRRQWSKFGKFHLTTLGLNWILCSFENSEALDQVLDKGPWYVGGHIVGMDRWSPSFNPDSLKGLTAPVWVRFPFLPLFCWDEENISRIASFIGIPMYLDGNSFRWGRREFARVCIRINLENNLPSGVWVDGIAGRFFQKVEYEKINLLCFRCGKIGHDSSNCAESSSAQAVQTVDKLQKENIACGQQKNYGPWIHVNFKNRRSKGKINTAAAEQVNRGVDKGDVSLLHKEADQIQVVANLRNEKISDGPKNDLLIANQFNILSEEGKIDYPCVVDGLQIHEECSRKDFGLVSEPVHSSTAELGADVMSGLAGSILKHKGARELRSLGPVEADHRKRKVEAAGGARKKEASLYLKEVLRDSGAFFVGIVETKLANVDRGDVNRIIGSDWDFFQHPAVGLSGGILVAWDRSLVSFEVVVHSSQVVVGRLSSKSLGCWNVATVYGSRLCLERSCLWGILADCLVGDSPSIVGGDFNCVLGKEDKRGGKRFRLSKGPREMRSFMTNSDFHDLVSIGPAYTWCNNKEGASRIWERLDRCLLNSAALQLIPFAKVRHLARVASDHCPIVLNLVDKLHFKSKIIRFEDTLRSYPASWNIVLKSWRRADFGSAGEILKKKLSRTMKNLFFWNKDKCKNLCLLKEQLKKEILELQLDESTGKETLALLRCKVHELNITLKRLSTWWNQRAKARWLDEGDTNSNFFHKYASARRYGNSIWQIKDEDNSLIEDAHQIEEVFYKFFKKKWSKSTVIFGKAVSRATKLKVSRKLGFKVVKEMHYLGIKIMMRRLGLDDFQDLLISVFEKLNGWGKKLLSLAGRILLAKSSLLTMPNYIITHSLVPKGVLHELDKVCRDFIWNKSNGKRGMHFVAWEEMCKPRCHGGMGMISPASRAGSLRARLAWNLLEKPDTLFHRSMIAKYGNNVVNGECRQNASNAWKILIDGGLHLKDITKWKVGDGANINVVNDTWLLDRCLRLWPTFVDCESLEGRMVQQFLNTDGSWNILELKKFFHVELVRLILQVKVHVDLGGDQLELRCQHSGKSLTAMAYEEKLKKKINDDDDGFSEWLRSLKLYPRVELFWWRLSKSAIPTNLFLMKRGLLLDSSCPRGCNQEENYNHVMAQCTALHKVLQKLRDWGFTVPLFNNLDSCLKELRRLSVDHGNIVKMYCIIVFLSWKNRNEVKHGKQPIDTSMVASNVLSLFKINNTPILDCWGANLLRESLNSWHPPPLDWIKIIKNASSISGVVEIYCAFEVKGIQDVDTLIKLQSPVTREEIKGDVFRLPTNRSPGLYCITASFFKPFWDIVGKEVCDDIVELFSTGRMLLEWKDTLVVLIPKTANADSPSKFGPISLCQTIYKCFQGSSSTQQGGCEFSQADLLFLKSVYHIWLNRNAKKHGKSWETPSMVIANVLGNFNVESLSIQRKQWDITRLYPIGCTWCPPPSNWLKVNMDGLFIKPYIASVWVVVRDSVGKVLVAASIKLCTGMWHILSSKLLSF</sequence>
<proteinExistence type="predicted"/>
<comment type="caution">
    <text evidence="3">The sequence shown here is derived from an EMBL/GenBank/DDBJ whole genome shotgun (WGS) entry which is preliminary data.</text>
</comment>
<dbReference type="InterPro" id="IPR005135">
    <property type="entry name" value="Endo/exonuclease/phosphatase"/>
</dbReference>
<organism evidence="3 4">
    <name type="scientific">Dendrobium thyrsiflorum</name>
    <name type="common">Pinecone-like raceme dendrobium</name>
    <name type="synonym">Orchid</name>
    <dbReference type="NCBI Taxonomy" id="117978"/>
    <lineage>
        <taxon>Eukaryota</taxon>
        <taxon>Viridiplantae</taxon>
        <taxon>Streptophyta</taxon>
        <taxon>Embryophyta</taxon>
        <taxon>Tracheophyta</taxon>
        <taxon>Spermatophyta</taxon>
        <taxon>Magnoliopsida</taxon>
        <taxon>Liliopsida</taxon>
        <taxon>Asparagales</taxon>
        <taxon>Orchidaceae</taxon>
        <taxon>Epidendroideae</taxon>
        <taxon>Malaxideae</taxon>
        <taxon>Dendrobiinae</taxon>
        <taxon>Dendrobium</taxon>
    </lineage>
</organism>
<evidence type="ECO:0000313" key="3">
    <source>
        <dbReference type="EMBL" id="KAL0921342.1"/>
    </source>
</evidence>
<feature type="domain" description="CCHC-type" evidence="2">
    <location>
        <begin position="192"/>
        <end position="207"/>
    </location>
</feature>
<dbReference type="Pfam" id="PF13966">
    <property type="entry name" value="zf-RVT"/>
    <property type="match status" value="1"/>
</dbReference>
<dbReference type="InterPro" id="IPR040256">
    <property type="entry name" value="At4g02000-like"/>
</dbReference>
<reference evidence="3 4" key="1">
    <citation type="journal article" date="2024" name="Plant Biotechnol. J.">
        <title>Dendrobium thyrsiflorum genome and its molecular insights into genes involved in important horticultural traits.</title>
        <authorList>
            <person name="Chen B."/>
            <person name="Wang J.Y."/>
            <person name="Zheng P.J."/>
            <person name="Li K.L."/>
            <person name="Liang Y.M."/>
            <person name="Chen X.F."/>
            <person name="Zhang C."/>
            <person name="Zhao X."/>
            <person name="He X."/>
            <person name="Zhang G.Q."/>
            <person name="Liu Z.J."/>
            <person name="Xu Q."/>
        </authorList>
    </citation>
    <scope>NUCLEOTIDE SEQUENCE [LARGE SCALE GENOMIC DNA]</scope>
    <source>
        <strain evidence="3">GZMU011</strain>
    </source>
</reference>
<dbReference type="InterPro" id="IPR026960">
    <property type="entry name" value="RVT-Znf"/>
</dbReference>
<gene>
    <name evidence="3" type="ORF">M5K25_008405</name>
</gene>
<name>A0ABD0VFG9_DENTH</name>
<evidence type="ECO:0000256" key="1">
    <source>
        <dbReference type="PROSITE-ProRule" id="PRU00047"/>
    </source>
</evidence>
<evidence type="ECO:0000259" key="2">
    <source>
        <dbReference type="PROSITE" id="PS50158"/>
    </source>
</evidence>
<keyword evidence="1" id="KW-0863">Zinc-finger</keyword>
<dbReference type="EMBL" id="JANQDX010000007">
    <property type="protein sequence ID" value="KAL0921342.1"/>
    <property type="molecule type" value="Genomic_DNA"/>
</dbReference>
<keyword evidence="1" id="KW-0862">Zinc</keyword>
<dbReference type="Proteomes" id="UP001552299">
    <property type="component" value="Unassembled WGS sequence"/>
</dbReference>
<dbReference type="SUPFAM" id="SSF56219">
    <property type="entry name" value="DNase I-like"/>
    <property type="match status" value="1"/>
</dbReference>